<dbReference type="AlphaFoldDB" id="A0A0J6XWN5"/>
<reference evidence="2" key="1">
    <citation type="journal article" date="2010" name="Genome Res.">
        <title>Population genomic sequencing of Coccidioides fungi reveals recent hybridization and transposon control.</title>
        <authorList>
            <person name="Neafsey D.E."/>
            <person name="Barker B.M."/>
            <person name="Sharpton T.J."/>
            <person name="Stajich J.E."/>
            <person name="Park D.J."/>
            <person name="Whiston E."/>
            <person name="Hung C.-Y."/>
            <person name="McMahan C."/>
            <person name="White J."/>
            <person name="Sykes S."/>
            <person name="Heiman D."/>
            <person name="Young S."/>
            <person name="Zeng Q."/>
            <person name="Abouelleil A."/>
            <person name="Aftuck L."/>
            <person name="Bessette D."/>
            <person name="Brown A."/>
            <person name="FitzGerald M."/>
            <person name="Lui A."/>
            <person name="Macdonald J.P."/>
            <person name="Priest M."/>
            <person name="Orbach M.J."/>
            <person name="Galgiani J.N."/>
            <person name="Kirkland T.N."/>
            <person name="Cole G.T."/>
            <person name="Birren B.W."/>
            <person name="Henn M.R."/>
            <person name="Taylor J.W."/>
            <person name="Rounsley S.D."/>
        </authorList>
    </citation>
    <scope>NUCLEOTIDE SEQUENCE [LARGE SCALE GENOMIC DNA]</scope>
    <source>
        <strain evidence="2">RMSCC 2394</strain>
    </source>
</reference>
<dbReference type="EMBL" id="DS028093">
    <property type="protein sequence ID" value="KMP00591.1"/>
    <property type="molecule type" value="Genomic_DNA"/>
</dbReference>
<name>A0A0J6XWN5_COCIT</name>
<accession>A0A0J6XWN5</accession>
<gene>
    <name evidence="1" type="ORF">CIRG_00733</name>
</gene>
<protein>
    <submittedName>
        <fullName evidence="1">Uncharacterized protein</fullName>
    </submittedName>
</protein>
<evidence type="ECO:0000313" key="1">
    <source>
        <dbReference type="EMBL" id="KMP00591.1"/>
    </source>
</evidence>
<proteinExistence type="predicted"/>
<dbReference type="Proteomes" id="UP000054565">
    <property type="component" value="Unassembled WGS sequence"/>
</dbReference>
<evidence type="ECO:0000313" key="2">
    <source>
        <dbReference type="Proteomes" id="UP000054565"/>
    </source>
</evidence>
<sequence length="47" mass="5106">MRLVESTLVVGGLEPLFLIGLGRSKPDKLLSISEGERERPCDGPAIR</sequence>
<organism evidence="1 2">
    <name type="scientific">Coccidioides immitis RMSCC 2394</name>
    <dbReference type="NCBI Taxonomy" id="404692"/>
    <lineage>
        <taxon>Eukaryota</taxon>
        <taxon>Fungi</taxon>
        <taxon>Dikarya</taxon>
        <taxon>Ascomycota</taxon>
        <taxon>Pezizomycotina</taxon>
        <taxon>Eurotiomycetes</taxon>
        <taxon>Eurotiomycetidae</taxon>
        <taxon>Onygenales</taxon>
        <taxon>Onygenaceae</taxon>
        <taxon>Coccidioides</taxon>
    </lineage>
</organism>